<dbReference type="InterPro" id="IPR043128">
    <property type="entry name" value="Rev_trsase/Diguanyl_cyclase"/>
</dbReference>
<reference evidence="4 5" key="1">
    <citation type="submission" date="2019-12" db="EMBL/GenBank/DDBJ databases">
        <title>Devosia maris sp. nov., isolated from the deep seawater.</title>
        <authorList>
            <person name="Liu Y."/>
        </authorList>
    </citation>
    <scope>NUCLEOTIDE SEQUENCE [LARGE SCALE GENOMIC DNA]</scope>
    <source>
        <strain evidence="4 5">L53-10-65</strain>
    </source>
</reference>
<evidence type="ECO:0000259" key="3">
    <source>
        <dbReference type="PROSITE" id="PS50887"/>
    </source>
</evidence>
<dbReference type="SMART" id="SM00267">
    <property type="entry name" value="GGDEF"/>
    <property type="match status" value="1"/>
</dbReference>
<dbReference type="PROSITE" id="PS50883">
    <property type="entry name" value="EAL"/>
    <property type="match status" value="1"/>
</dbReference>
<proteinExistence type="predicted"/>
<dbReference type="InterPro" id="IPR050706">
    <property type="entry name" value="Cyclic-di-GMP_PDE-like"/>
</dbReference>
<evidence type="ECO:0000259" key="2">
    <source>
        <dbReference type="PROSITE" id="PS50883"/>
    </source>
</evidence>
<sequence length="500" mass="54337">MRIRPAFANVNDAYHRLRLAVGLVAGLLVVLSLVCLVSGTALPYLIGAMAVLSAAIPLIMSVAHRLMRRRLAEAESAMTAQIDMAHRDALTGTFTRSYFLGELNARAHHGSLGALGYLQIDMDNLKVLNDSAGHGAGDAALKALVRDMQALMPGAIIGRLGGDEFGVLIPGHDNKPALCRLGEQLLRQLGQPHNIDGRMTRLSATIGVALAPLDSDDPTELIAIADLALYKGKQTGRGCVVPFDPDMLGDERHRRFVERELRAAILMDELELHYQPVLDCQTRQVRSYEALVRWRHQVRGTIAPGQFIDVAEQSNLIDRLGEWVLRRACADQRRLAHPVAINVSPKQLRRSEFAEAFADILVETGTSVTDIIVEITENAPLIAGSVEMETLADLRAMGVRIAIDDFGAGHASLHYLRDFTFDIIKIDRAYVSEFTSNPVSAMIVSAVCDIARSLSLQVVAEGIETEEQAQALTAAGCTGLQGFHLGRPQPLTLDKVICAA</sequence>
<evidence type="ECO:0000313" key="4">
    <source>
        <dbReference type="EMBL" id="MVS99383.1"/>
    </source>
</evidence>
<evidence type="ECO:0000313" key="5">
    <source>
        <dbReference type="Proteomes" id="UP000438106"/>
    </source>
</evidence>
<dbReference type="CDD" id="cd01949">
    <property type="entry name" value="GGDEF"/>
    <property type="match status" value="1"/>
</dbReference>
<dbReference type="Proteomes" id="UP000438106">
    <property type="component" value="Unassembled WGS sequence"/>
</dbReference>
<name>A0A7X3K3Y7_9HYPH</name>
<dbReference type="SUPFAM" id="SSF55073">
    <property type="entry name" value="Nucleotide cyclase"/>
    <property type="match status" value="1"/>
</dbReference>
<dbReference type="InterPro" id="IPR035919">
    <property type="entry name" value="EAL_sf"/>
</dbReference>
<organism evidence="4 5">
    <name type="scientific">Devosia marina</name>
    <dbReference type="NCBI Taxonomy" id="2683198"/>
    <lineage>
        <taxon>Bacteria</taxon>
        <taxon>Pseudomonadati</taxon>
        <taxon>Pseudomonadota</taxon>
        <taxon>Alphaproteobacteria</taxon>
        <taxon>Hyphomicrobiales</taxon>
        <taxon>Devosiaceae</taxon>
        <taxon>Devosia</taxon>
    </lineage>
</organism>
<feature type="transmembrane region" description="Helical" evidence="1">
    <location>
        <begin position="20"/>
        <end position="39"/>
    </location>
</feature>
<dbReference type="GO" id="GO:0071111">
    <property type="term" value="F:cyclic-guanylate-specific phosphodiesterase activity"/>
    <property type="evidence" value="ECO:0007669"/>
    <property type="project" value="InterPro"/>
</dbReference>
<dbReference type="PANTHER" id="PTHR33121">
    <property type="entry name" value="CYCLIC DI-GMP PHOSPHODIESTERASE PDEF"/>
    <property type="match status" value="1"/>
</dbReference>
<dbReference type="RefSeq" id="WP_157290222.1">
    <property type="nucleotide sequence ID" value="NZ_WQRF01000002.1"/>
</dbReference>
<keyword evidence="1" id="KW-0472">Membrane</keyword>
<dbReference type="InterPro" id="IPR029787">
    <property type="entry name" value="Nucleotide_cyclase"/>
</dbReference>
<feature type="transmembrane region" description="Helical" evidence="1">
    <location>
        <begin position="45"/>
        <end position="63"/>
    </location>
</feature>
<dbReference type="Pfam" id="PF00990">
    <property type="entry name" value="GGDEF"/>
    <property type="match status" value="1"/>
</dbReference>
<dbReference type="EMBL" id="WQRF01000002">
    <property type="protein sequence ID" value="MVS99383.1"/>
    <property type="molecule type" value="Genomic_DNA"/>
</dbReference>
<gene>
    <name evidence="4" type="ORF">GO014_10155</name>
</gene>
<dbReference type="InterPro" id="IPR000160">
    <property type="entry name" value="GGDEF_dom"/>
</dbReference>
<dbReference type="Gene3D" id="3.30.70.270">
    <property type="match status" value="1"/>
</dbReference>
<dbReference type="AlphaFoldDB" id="A0A7X3K3Y7"/>
<feature type="domain" description="GGDEF" evidence="3">
    <location>
        <begin position="113"/>
        <end position="245"/>
    </location>
</feature>
<dbReference type="Gene3D" id="3.20.20.450">
    <property type="entry name" value="EAL domain"/>
    <property type="match status" value="1"/>
</dbReference>
<comment type="caution">
    <text evidence="4">The sequence shown here is derived from an EMBL/GenBank/DDBJ whole genome shotgun (WGS) entry which is preliminary data.</text>
</comment>
<evidence type="ECO:0000256" key="1">
    <source>
        <dbReference type="SAM" id="Phobius"/>
    </source>
</evidence>
<protein>
    <submittedName>
        <fullName evidence="4">EAL domain-containing protein</fullName>
    </submittedName>
</protein>
<dbReference type="Pfam" id="PF00563">
    <property type="entry name" value="EAL"/>
    <property type="match status" value="1"/>
</dbReference>
<accession>A0A7X3K3Y7</accession>
<keyword evidence="5" id="KW-1185">Reference proteome</keyword>
<keyword evidence="1" id="KW-0812">Transmembrane</keyword>
<dbReference type="SMART" id="SM00052">
    <property type="entry name" value="EAL"/>
    <property type="match status" value="1"/>
</dbReference>
<dbReference type="PROSITE" id="PS50887">
    <property type="entry name" value="GGDEF"/>
    <property type="match status" value="1"/>
</dbReference>
<dbReference type="PANTHER" id="PTHR33121:SF70">
    <property type="entry name" value="SIGNALING PROTEIN YKOW"/>
    <property type="match status" value="1"/>
</dbReference>
<dbReference type="SUPFAM" id="SSF141868">
    <property type="entry name" value="EAL domain-like"/>
    <property type="match status" value="1"/>
</dbReference>
<dbReference type="InterPro" id="IPR001633">
    <property type="entry name" value="EAL_dom"/>
</dbReference>
<keyword evidence="1" id="KW-1133">Transmembrane helix</keyword>
<dbReference type="NCBIfam" id="TIGR00254">
    <property type="entry name" value="GGDEF"/>
    <property type="match status" value="1"/>
</dbReference>
<dbReference type="CDD" id="cd01948">
    <property type="entry name" value="EAL"/>
    <property type="match status" value="1"/>
</dbReference>
<feature type="domain" description="EAL" evidence="2">
    <location>
        <begin position="254"/>
        <end position="500"/>
    </location>
</feature>